<keyword evidence="3" id="KW-0808">Transferase</keyword>
<keyword evidence="7" id="KW-1185">Reference proteome</keyword>
<dbReference type="EC" id="2.5.1.61" evidence="2"/>
<comment type="caution">
    <text evidence="6">The sequence shown here is derived from an EMBL/GenBank/DDBJ whole genome shotgun (WGS) entry which is preliminary data.</text>
</comment>
<dbReference type="Pfam" id="PF01379">
    <property type="entry name" value="Porphobil_deam"/>
    <property type="match status" value="1"/>
</dbReference>
<evidence type="ECO:0000256" key="4">
    <source>
        <dbReference type="ARBA" id="ARBA00023244"/>
    </source>
</evidence>
<dbReference type="PANTHER" id="PTHR11557:SF0">
    <property type="entry name" value="PORPHOBILINOGEN DEAMINASE"/>
    <property type="match status" value="1"/>
</dbReference>
<proteinExistence type="inferred from homology"/>
<feature type="non-terminal residue" evidence="6">
    <location>
        <position position="673"/>
    </location>
</feature>
<dbReference type="AlphaFoldDB" id="A0A7J6UA89"/>
<dbReference type="Gene3D" id="3.40.190.10">
    <property type="entry name" value="Periplasmic binding protein-like II"/>
    <property type="match status" value="2"/>
</dbReference>
<dbReference type="OMA" id="VIRWRRE"/>
<dbReference type="Proteomes" id="UP000553632">
    <property type="component" value="Unassembled WGS sequence"/>
</dbReference>
<dbReference type="EMBL" id="JABANO010005151">
    <property type="protein sequence ID" value="KAF4753997.1"/>
    <property type="molecule type" value="Genomic_DNA"/>
</dbReference>
<dbReference type="GO" id="GO:0004418">
    <property type="term" value="F:hydroxymethylbilane synthase activity"/>
    <property type="evidence" value="ECO:0007669"/>
    <property type="project" value="UniProtKB-EC"/>
</dbReference>
<sequence>MASESAPAILHIGSRRSDLARLQTLMVAELLEEEMGVEVECHYREAPGDTNLKDPLWKMPETGVFTSFLRDGLLEGSFDLVVHSWKDLPLAEEPGTTVAATLPRADPKDLLIVRRDAVEEIAASGGHLIVLSSSPRRQFNLTPFLKTVVPGVTSVLFRDVRGNIQTRMRKLMDPGMHEESLGPRPHGLVLAKAAVDRFIRSTGEEFRDSRELVEGYVSKCRCMVLPLSANPTAAAQGALGVEVSTAPEKEYVRKLVRALNDRTTFEAAWKEKEILNSYGGGCHQKIGCTILPRQYGRVMFLCGRTDGGLDLLDRHITPKTPLLEDLRLGEGDPPPLQVGGAGGLSLFDREVDFEAGGKLMDALRAGGREVGLWIAKASALPSSPPNLIECINDLDIPVWVAGTTSWRQLAKRGLWCTGSADGLGEQEDPDLSSIAPGLKKWIKVTHCDAGERQHIAVPDGEPRKETLGTYALKSKFTLESCPSDLKTATHIFWGSGSAYAEALRLAEGLVDRVEVHGCGPGHTFDALRDAGIPDERIVIALNFSEFCDRVRGPGAREGSVDVLSGQRTTLPVMQSHREPSYAVIRWRRETYVAVVYISSCIGCMTSAAALLNQGAGAGVLLIGTHVPINYNGFLHILWKKTNTRQVIADAHRMCPRLFGKSPLTSWLTLGWQW</sequence>
<dbReference type="InterPro" id="IPR000860">
    <property type="entry name" value="HemC"/>
</dbReference>
<organism evidence="6 7">
    <name type="scientific">Perkinsus olseni</name>
    <name type="common">Perkinsus atlanticus</name>
    <dbReference type="NCBI Taxonomy" id="32597"/>
    <lineage>
        <taxon>Eukaryota</taxon>
        <taxon>Sar</taxon>
        <taxon>Alveolata</taxon>
        <taxon>Perkinsozoa</taxon>
        <taxon>Perkinsea</taxon>
        <taxon>Perkinsida</taxon>
        <taxon>Perkinsidae</taxon>
        <taxon>Perkinsus</taxon>
    </lineage>
</organism>
<gene>
    <name evidence="6" type="ORF">FOZ63_031064</name>
</gene>
<evidence type="ECO:0000259" key="5">
    <source>
        <dbReference type="Pfam" id="PF01379"/>
    </source>
</evidence>
<protein>
    <recommendedName>
        <fullName evidence="2">hydroxymethylbilane synthase</fullName>
        <ecNumber evidence="2">2.5.1.61</ecNumber>
    </recommendedName>
</protein>
<keyword evidence="4" id="KW-0627">Porphyrin biosynthesis</keyword>
<evidence type="ECO:0000256" key="3">
    <source>
        <dbReference type="ARBA" id="ARBA00022679"/>
    </source>
</evidence>
<name>A0A7J6UA89_PEROL</name>
<dbReference type="PANTHER" id="PTHR11557">
    <property type="entry name" value="PORPHOBILINOGEN DEAMINASE"/>
    <property type="match status" value="1"/>
</dbReference>
<evidence type="ECO:0000313" key="6">
    <source>
        <dbReference type="EMBL" id="KAF4753997.1"/>
    </source>
</evidence>
<dbReference type="GO" id="GO:0006783">
    <property type="term" value="P:heme biosynthetic process"/>
    <property type="evidence" value="ECO:0007669"/>
    <property type="project" value="TreeGrafter"/>
</dbReference>
<reference evidence="6 7" key="1">
    <citation type="submission" date="2020-04" db="EMBL/GenBank/DDBJ databases">
        <title>Perkinsus olseni comparative genomics.</title>
        <authorList>
            <person name="Bogema D.R."/>
        </authorList>
    </citation>
    <scope>NUCLEOTIDE SEQUENCE [LARGE SCALE GENOMIC DNA]</scope>
    <source>
        <strain evidence="6 7">ATCC PRA-207</strain>
    </source>
</reference>
<accession>A0A7J6UA89</accession>
<comment type="similarity">
    <text evidence="1">Belongs to the HMBS family.</text>
</comment>
<evidence type="ECO:0000256" key="1">
    <source>
        <dbReference type="ARBA" id="ARBA00005638"/>
    </source>
</evidence>
<dbReference type="GO" id="GO:0005737">
    <property type="term" value="C:cytoplasm"/>
    <property type="evidence" value="ECO:0007669"/>
    <property type="project" value="TreeGrafter"/>
</dbReference>
<feature type="domain" description="Porphobilinogen deaminase N-terminal" evidence="5">
    <location>
        <begin position="10"/>
        <end position="247"/>
    </location>
</feature>
<evidence type="ECO:0000313" key="7">
    <source>
        <dbReference type="Proteomes" id="UP000553632"/>
    </source>
</evidence>
<dbReference type="InterPro" id="IPR022417">
    <property type="entry name" value="Porphobilin_deaminase_N"/>
</dbReference>
<evidence type="ECO:0000256" key="2">
    <source>
        <dbReference type="ARBA" id="ARBA00012655"/>
    </source>
</evidence>
<dbReference type="SUPFAM" id="SSF53850">
    <property type="entry name" value="Periplasmic binding protein-like II"/>
    <property type="match status" value="1"/>
</dbReference>